<dbReference type="AlphaFoldDB" id="L8H8Q6"/>
<evidence type="ECO:0000313" key="4">
    <source>
        <dbReference type="Proteomes" id="UP000011083"/>
    </source>
</evidence>
<name>L8H8Q6_ACACF</name>
<dbReference type="GO" id="GO:0016491">
    <property type="term" value="F:oxidoreductase activity"/>
    <property type="evidence" value="ECO:0007669"/>
    <property type="project" value="UniProtKB-KW"/>
</dbReference>
<protein>
    <submittedName>
        <fullName evidence="3">Oxidoreductase, short chain dehydrogenase/reductase superfamily protein</fullName>
    </submittedName>
</protein>
<dbReference type="PANTHER" id="PTHR43669:SF3">
    <property type="entry name" value="ALCOHOL DEHYDROGENASE, PUTATIVE (AFU_ORTHOLOGUE AFUA_3G03445)-RELATED"/>
    <property type="match status" value="1"/>
</dbReference>
<sequence length="136" mass="14562">MAMEGKVAVITGGGSGIGKSTAVVLAKEGAVVAIFDTEEQRLREVKQEIENSMGTECFTFAGSVSSEVDTIKFYEQVREKFGQVDCVLANAGTNGTWAPIEELTSAEFMSTINVNLLGSFLTIKCVSIAQFVSFVF</sequence>
<dbReference type="PANTHER" id="PTHR43669">
    <property type="entry name" value="5-KETO-D-GLUCONATE 5-REDUCTASE"/>
    <property type="match status" value="1"/>
</dbReference>
<accession>L8H8Q6</accession>
<dbReference type="OrthoDB" id="1933717at2759"/>
<keyword evidence="2" id="KW-0560">Oxidoreductase</keyword>
<proteinExistence type="inferred from homology"/>
<keyword evidence="4" id="KW-1185">Reference proteome</keyword>
<dbReference type="PRINTS" id="PR00081">
    <property type="entry name" value="GDHRDH"/>
</dbReference>
<dbReference type="KEGG" id="acan:ACA1_277870"/>
<gene>
    <name evidence="3" type="ORF">ACA1_277870</name>
</gene>
<reference evidence="3 4" key="1">
    <citation type="journal article" date="2013" name="Genome Biol.">
        <title>Genome of Acanthamoeba castellanii highlights extensive lateral gene transfer and early evolution of tyrosine kinase signaling.</title>
        <authorList>
            <person name="Clarke M."/>
            <person name="Lohan A.J."/>
            <person name="Liu B."/>
            <person name="Lagkouvardos I."/>
            <person name="Roy S."/>
            <person name="Zafar N."/>
            <person name="Bertelli C."/>
            <person name="Schilde C."/>
            <person name="Kianianmomeni A."/>
            <person name="Burglin T.R."/>
            <person name="Frech C."/>
            <person name="Turcotte B."/>
            <person name="Kopec K.O."/>
            <person name="Synnott J.M."/>
            <person name="Choo C."/>
            <person name="Paponov I."/>
            <person name="Finkler A."/>
            <person name="Soon Heng Tan C."/>
            <person name="Hutchins A.P."/>
            <person name="Weinmeier T."/>
            <person name="Rattei T."/>
            <person name="Chu J.S."/>
            <person name="Gimenez G."/>
            <person name="Irimia M."/>
            <person name="Rigden D.J."/>
            <person name="Fitzpatrick D.A."/>
            <person name="Lorenzo-Morales J."/>
            <person name="Bateman A."/>
            <person name="Chiu C.H."/>
            <person name="Tang P."/>
            <person name="Hegemann P."/>
            <person name="Fromm H."/>
            <person name="Raoult D."/>
            <person name="Greub G."/>
            <person name="Miranda-Saavedra D."/>
            <person name="Chen N."/>
            <person name="Nash P."/>
            <person name="Ginger M.L."/>
            <person name="Horn M."/>
            <person name="Schaap P."/>
            <person name="Caler L."/>
            <person name="Loftus B."/>
        </authorList>
    </citation>
    <scope>NUCLEOTIDE SEQUENCE [LARGE SCALE GENOMIC DNA]</scope>
    <source>
        <strain evidence="3 4">Neff</strain>
    </source>
</reference>
<evidence type="ECO:0000313" key="3">
    <source>
        <dbReference type="EMBL" id="ELR20856.1"/>
    </source>
</evidence>
<dbReference type="CDD" id="cd05233">
    <property type="entry name" value="SDR_c"/>
    <property type="match status" value="1"/>
</dbReference>
<dbReference type="InterPro" id="IPR002347">
    <property type="entry name" value="SDR_fam"/>
</dbReference>
<dbReference type="Gene3D" id="3.40.50.720">
    <property type="entry name" value="NAD(P)-binding Rossmann-like Domain"/>
    <property type="match status" value="1"/>
</dbReference>
<dbReference type="SUPFAM" id="SSF51735">
    <property type="entry name" value="NAD(P)-binding Rossmann-fold domains"/>
    <property type="match status" value="1"/>
</dbReference>
<dbReference type="Proteomes" id="UP000011083">
    <property type="component" value="Unassembled WGS sequence"/>
</dbReference>
<dbReference type="Pfam" id="PF00106">
    <property type="entry name" value="adh_short"/>
    <property type="match status" value="1"/>
</dbReference>
<dbReference type="GeneID" id="14921728"/>
<comment type="similarity">
    <text evidence="1">Belongs to the short-chain dehydrogenases/reductases (SDR) family.</text>
</comment>
<evidence type="ECO:0000256" key="1">
    <source>
        <dbReference type="ARBA" id="ARBA00006484"/>
    </source>
</evidence>
<dbReference type="InterPro" id="IPR036291">
    <property type="entry name" value="NAD(P)-bd_dom_sf"/>
</dbReference>
<dbReference type="EMBL" id="KB007908">
    <property type="protein sequence ID" value="ELR20856.1"/>
    <property type="molecule type" value="Genomic_DNA"/>
</dbReference>
<dbReference type="STRING" id="1257118.L8H8Q6"/>
<dbReference type="VEuPathDB" id="AmoebaDB:ACA1_277870"/>
<evidence type="ECO:0000256" key="2">
    <source>
        <dbReference type="ARBA" id="ARBA00023002"/>
    </source>
</evidence>
<dbReference type="RefSeq" id="XP_004344599.1">
    <property type="nucleotide sequence ID" value="XM_004344549.1"/>
</dbReference>
<organism evidence="3 4">
    <name type="scientific">Acanthamoeba castellanii (strain ATCC 30010 / Neff)</name>
    <dbReference type="NCBI Taxonomy" id="1257118"/>
    <lineage>
        <taxon>Eukaryota</taxon>
        <taxon>Amoebozoa</taxon>
        <taxon>Discosea</taxon>
        <taxon>Longamoebia</taxon>
        <taxon>Centramoebida</taxon>
        <taxon>Acanthamoebidae</taxon>
        <taxon>Acanthamoeba</taxon>
    </lineage>
</organism>